<gene>
    <name evidence="1" type="ORF">HMPREF2132_01850</name>
</gene>
<dbReference type="AlphaFoldDB" id="A0AAW3FIJ0"/>
<dbReference type="RefSeq" id="WP_036868504.1">
    <property type="nucleotide sequence ID" value="NZ_JRNJ01000022.1"/>
</dbReference>
<evidence type="ECO:0000313" key="2">
    <source>
        <dbReference type="Proteomes" id="UP000029533"/>
    </source>
</evidence>
<proteinExistence type="predicted"/>
<dbReference type="EMBL" id="JRNJ01000022">
    <property type="protein sequence ID" value="KGF29943.1"/>
    <property type="molecule type" value="Genomic_DNA"/>
</dbReference>
<accession>A0AAW3FIJ0</accession>
<organism evidence="1 2">
    <name type="scientific">Prevotella histicola JCM 15637 = DNF00424</name>
    <dbReference type="NCBI Taxonomy" id="1236504"/>
    <lineage>
        <taxon>Bacteria</taxon>
        <taxon>Pseudomonadati</taxon>
        <taxon>Bacteroidota</taxon>
        <taxon>Bacteroidia</taxon>
        <taxon>Bacteroidales</taxon>
        <taxon>Prevotellaceae</taxon>
        <taxon>Prevotella</taxon>
    </lineage>
</organism>
<protein>
    <submittedName>
        <fullName evidence="1">Uncharacterized protein</fullName>
    </submittedName>
</protein>
<evidence type="ECO:0000313" key="1">
    <source>
        <dbReference type="EMBL" id="KGF29943.1"/>
    </source>
</evidence>
<dbReference type="Proteomes" id="UP000029533">
    <property type="component" value="Unassembled WGS sequence"/>
</dbReference>
<reference evidence="1 2" key="1">
    <citation type="submission" date="2014-07" db="EMBL/GenBank/DDBJ databases">
        <authorList>
            <person name="McCorrison J."/>
            <person name="Sanka R."/>
            <person name="Torralba M."/>
            <person name="Gillis M."/>
            <person name="Haft D.H."/>
            <person name="Methe B."/>
            <person name="Sutton G."/>
            <person name="Nelson K.E."/>
        </authorList>
    </citation>
    <scope>NUCLEOTIDE SEQUENCE [LARGE SCALE GENOMIC DNA]</scope>
    <source>
        <strain evidence="1 2">DNF00424</strain>
    </source>
</reference>
<sequence>MDSSLSCKELFLDDIVKLEIFPADQCRFLLPANLALSEMSGAVFSEHCLTIDLTGEADVQAADVPTLKISTARSMAGLTYIHDLQVSVQFGAPLVSAAIVYLKNADFHVVYTKADGTRWLSYSLWNTSLIDFDDTHATARACQLKVKLTSMSDLIQLK</sequence>
<comment type="caution">
    <text evidence="1">The sequence shown here is derived from an EMBL/GenBank/DDBJ whole genome shotgun (WGS) entry which is preliminary data.</text>
</comment>
<name>A0AAW3FIJ0_9BACT</name>